<dbReference type="AlphaFoldDB" id="W5XZH5"/>
<feature type="domain" description="DUF8175" evidence="2">
    <location>
        <begin position="37"/>
        <end position="198"/>
    </location>
</feature>
<organism evidence="3 4">
    <name type="scientific">Corynebacterium vitaeruminis DSM 20294</name>
    <dbReference type="NCBI Taxonomy" id="1224164"/>
    <lineage>
        <taxon>Bacteria</taxon>
        <taxon>Bacillati</taxon>
        <taxon>Actinomycetota</taxon>
        <taxon>Actinomycetes</taxon>
        <taxon>Mycobacteriales</taxon>
        <taxon>Corynebacteriaceae</taxon>
        <taxon>Corynebacterium</taxon>
    </lineage>
</organism>
<feature type="chain" id="PRO_5004874328" evidence="1">
    <location>
        <begin position="27"/>
        <end position="211"/>
    </location>
</feature>
<dbReference type="EMBL" id="CP004353">
    <property type="protein sequence ID" value="AHI22055.1"/>
    <property type="molecule type" value="Genomic_DNA"/>
</dbReference>
<dbReference type="PROSITE" id="PS51257">
    <property type="entry name" value="PROKAR_LIPOPROTEIN"/>
    <property type="match status" value="1"/>
</dbReference>
<dbReference type="HOGENOM" id="CLU_079857_0_1_11"/>
<dbReference type="Proteomes" id="UP000019222">
    <property type="component" value="Chromosome"/>
</dbReference>
<gene>
    <name evidence="3" type="ORF">B843_03320</name>
</gene>
<dbReference type="KEGG" id="cvt:B843_03320"/>
<keyword evidence="4" id="KW-1185">Reference proteome</keyword>
<evidence type="ECO:0000313" key="3">
    <source>
        <dbReference type="EMBL" id="AHI22055.1"/>
    </source>
</evidence>
<dbReference type="Pfam" id="PF26526">
    <property type="entry name" value="DUF8175"/>
    <property type="match status" value="1"/>
</dbReference>
<dbReference type="eggNOG" id="ENOG5030MKZ">
    <property type="taxonomic scope" value="Bacteria"/>
</dbReference>
<reference evidence="3 4" key="1">
    <citation type="submission" date="2013-02" db="EMBL/GenBank/DDBJ databases">
        <title>The complete genome sequence of Corynebacterium vitaeruminis DSM 20294.</title>
        <authorList>
            <person name="Ruckert C."/>
            <person name="Albersmeier A."/>
            <person name="Kalinowski J."/>
        </authorList>
    </citation>
    <scope>NUCLEOTIDE SEQUENCE [LARGE SCALE GENOMIC DNA]</scope>
    <source>
        <strain evidence="4">ATCC 10234</strain>
    </source>
</reference>
<sequence>MNRPLSLIASVLAAGALLVGCSSDNGSDTLSSQVQDAYDLTTAPGRTTWTVGPAGLQYPVSTTSGPFNHDSVPSGFEASPQGAVVAAITTQVFVAGADDETWPEVSQTLLEPGAGRDQWAQARALVSVNGTLDNPPVFRGFKIASYDPNEAVVTLAVEYPGNTLAAMPVQLSHSSGDWKVVLPTQDEAVDLTAITDTQLATDFVAYGPKEA</sequence>
<dbReference type="RefSeq" id="WP_025252108.1">
    <property type="nucleotide sequence ID" value="NZ_CP004353.1"/>
</dbReference>
<evidence type="ECO:0000313" key="4">
    <source>
        <dbReference type="Proteomes" id="UP000019222"/>
    </source>
</evidence>
<keyword evidence="3" id="KW-0449">Lipoprotein</keyword>
<evidence type="ECO:0000259" key="2">
    <source>
        <dbReference type="Pfam" id="PF26526"/>
    </source>
</evidence>
<dbReference type="STRING" id="1224164.B843_03320"/>
<evidence type="ECO:0000256" key="1">
    <source>
        <dbReference type="SAM" id="SignalP"/>
    </source>
</evidence>
<protein>
    <submittedName>
        <fullName evidence="3">Putative lipoprotein</fullName>
    </submittedName>
</protein>
<proteinExistence type="predicted"/>
<dbReference type="InterPro" id="IPR058488">
    <property type="entry name" value="DUF8175"/>
</dbReference>
<feature type="signal peptide" evidence="1">
    <location>
        <begin position="1"/>
        <end position="26"/>
    </location>
</feature>
<dbReference type="PATRIC" id="fig|1224164.3.peg.660"/>
<keyword evidence="1" id="KW-0732">Signal</keyword>
<name>W5XZH5_9CORY</name>
<accession>W5XZH5</accession>